<evidence type="ECO:0000256" key="5">
    <source>
        <dbReference type="ARBA" id="ARBA00022827"/>
    </source>
</evidence>
<evidence type="ECO:0000256" key="2">
    <source>
        <dbReference type="ARBA" id="ARBA00005466"/>
    </source>
</evidence>
<evidence type="ECO:0000313" key="10">
    <source>
        <dbReference type="EMBL" id="KAF5205481.1"/>
    </source>
</evidence>
<dbReference type="AlphaFoldDB" id="A0A7J6X6U8"/>
<comment type="caution">
    <text evidence="10">The sequence shown here is derived from an EMBL/GenBank/DDBJ whole genome shotgun (WGS) entry which is preliminary data.</text>
</comment>
<dbReference type="GO" id="GO:0016491">
    <property type="term" value="F:oxidoreductase activity"/>
    <property type="evidence" value="ECO:0007669"/>
    <property type="project" value="InterPro"/>
</dbReference>
<keyword evidence="7" id="KW-0325">Glycoprotein</keyword>
<dbReference type="Gene3D" id="3.30.43.10">
    <property type="entry name" value="Uridine Diphospho-n-acetylenolpyruvylglucosamine Reductase, domain 2"/>
    <property type="match status" value="1"/>
</dbReference>
<dbReference type="InterPro" id="IPR036318">
    <property type="entry name" value="FAD-bd_PCMH-like_sf"/>
</dbReference>
<evidence type="ECO:0000256" key="6">
    <source>
        <dbReference type="ARBA" id="ARBA00023157"/>
    </source>
</evidence>
<comment type="cofactor">
    <cofactor evidence="1">
        <name>FAD</name>
        <dbReference type="ChEBI" id="CHEBI:57692"/>
    </cofactor>
</comment>
<evidence type="ECO:0000256" key="4">
    <source>
        <dbReference type="ARBA" id="ARBA00022729"/>
    </source>
</evidence>
<dbReference type="GO" id="GO:0071949">
    <property type="term" value="F:FAD binding"/>
    <property type="evidence" value="ECO:0007669"/>
    <property type="project" value="InterPro"/>
</dbReference>
<evidence type="ECO:0000256" key="3">
    <source>
        <dbReference type="ARBA" id="ARBA00022630"/>
    </source>
</evidence>
<dbReference type="Pfam" id="PF08031">
    <property type="entry name" value="BBE"/>
    <property type="match status" value="1"/>
</dbReference>
<dbReference type="Gene3D" id="3.30.465.10">
    <property type="match status" value="1"/>
</dbReference>
<protein>
    <submittedName>
        <fullName evidence="10">Berberine bridge enzyme-like</fullName>
    </submittedName>
</protein>
<organism evidence="10 11">
    <name type="scientific">Thalictrum thalictroides</name>
    <name type="common">Rue-anemone</name>
    <name type="synonym">Anemone thalictroides</name>
    <dbReference type="NCBI Taxonomy" id="46969"/>
    <lineage>
        <taxon>Eukaryota</taxon>
        <taxon>Viridiplantae</taxon>
        <taxon>Streptophyta</taxon>
        <taxon>Embryophyta</taxon>
        <taxon>Tracheophyta</taxon>
        <taxon>Spermatophyta</taxon>
        <taxon>Magnoliopsida</taxon>
        <taxon>Ranunculales</taxon>
        <taxon>Ranunculaceae</taxon>
        <taxon>Thalictroideae</taxon>
        <taxon>Thalictrum</taxon>
    </lineage>
</organism>
<comment type="similarity">
    <text evidence="2">Belongs to the oxygen-dependent FAD-linked oxidoreductase family.</text>
</comment>
<keyword evidence="11" id="KW-1185">Reference proteome</keyword>
<dbReference type="Proteomes" id="UP000554482">
    <property type="component" value="Unassembled WGS sequence"/>
</dbReference>
<evidence type="ECO:0000256" key="1">
    <source>
        <dbReference type="ARBA" id="ARBA00001974"/>
    </source>
</evidence>
<dbReference type="Gene3D" id="2.60.120.10">
    <property type="entry name" value="Jelly Rolls"/>
    <property type="match status" value="1"/>
</dbReference>
<dbReference type="InterPro" id="IPR016167">
    <property type="entry name" value="FAD-bd_PCMH_sub1"/>
</dbReference>
<dbReference type="InterPro" id="IPR014710">
    <property type="entry name" value="RmlC-like_jellyroll"/>
</dbReference>
<feature type="signal peptide" evidence="8">
    <location>
        <begin position="1"/>
        <end position="22"/>
    </location>
</feature>
<proteinExistence type="inferred from homology"/>
<dbReference type="InterPro" id="IPR016169">
    <property type="entry name" value="FAD-bd_PCMH_sub2"/>
</dbReference>
<dbReference type="PANTHER" id="PTHR32448">
    <property type="entry name" value="OS08G0158400 PROTEIN"/>
    <property type="match status" value="1"/>
</dbReference>
<keyword evidence="5" id="KW-0274">FAD</keyword>
<dbReference type="SUPFAM" id="SSF51182">
    <property type="entry name" value="RmlC-like cupins"/>
    <property type="match status" value="1"/>
</dbReference>
<feature type="chain" id="PRO_5029838142" evidence="8">
    <location>
        <begin position="23"/>
        <end position="657"/>
    </location>
</feature>
<dbReference type="InterPro" id="IPR006094">
    <property type="entry name" value="Oxid_FAD_bind_N"/>
</dbReference>
<evidence type="ECO:0000256" key="7">
    <source>
        <dbReference type="ARBA" id="ARBA00023180"/>
    </source>
</evidence>
<accession>A0A7J6X6U8</accession>
<dbReference type="Gene3D" id="3.40.462.20">
    <property type="match status" value="1"/>
</dbReference>
<dbReference type="EMBL" id="JABWDY010003998">
    <property type="protein sequence ID" value="KAF5205481.1"/>
    <property type="molecule type" value="Genomic_DNA"/>
</dbReference>
<keyword evidence="4 8" id="KW-0732">Signal</keyword>
<reference evidence="10 11" key="1">
    <citation type="submission" date="2020-06" db="EMBL/GenBank/DDBJ databases">
        <title>Transcriptomic and genomic resources for Thalictrum thalictroides and T. hernandezii: Facilitating candidate gene discovery in an emerging model plant lineage.</title>
        <authorList>
            <person name="Arias T."/>
            <person name="Riano-Pachon D.M."/>
            <person name="Di Stilio V.S."/>
        </authorList>
    </citation>
    <scope>NUCLEOTIDE SEQUENCE [LARGE SCALE GENOMIC DNA]</scope>
    <source>
        <strain evidence="11">cv. WT478/WT964</strain>
        <tissue evidence="10">Leaves</tissue>
    </source>
</reference>
<evidence type="ECO:0000313" key="11">
    <source>
        <dbReference type="Proteomes" id="UP000554482"/>
    </source>
</evidence>
<dbReference type="Pfam" id="PF01565">
    <property type="entry name" value="FAD_binding_4"/>
    <property type="match status" value="1"/>
</dbReference>
<evidence type="ECO:0000259" key="9">
    <source>
        <dbReference type="PROSITE" id="PS51387"/>
    </source>
</evidence>
<evidence type="ECO:0000256" key="8">
    <source>
        <dbReference type="SAM" id="SignalP"/>
    </source>
</evidence>
<dbReference type="OrthoDB" id="407275at2759"/>
<feature type="domain" description="FAD-binding PCMH-type" evidence="9">
    <location>
        <begin position="70"/>
        <end position="244"/>
    </location>
</feature>
<keyword evidence="3" id="KW-0285">Flavoprotein</keyword>
<dbReference type="SUPFAM" id="SSF56176">
    <property type="entry name" value="FAD-binding/transporter-associated domain-like"/>
    <property type="match status" value="1"/>
</dbReference>
<dbReference type="PROSITE" id="PS51387">
    <property type="entry name" value="FAD_PCMH"/>
    <property type="match status" value="1"/>
</dbReference>
<sequence>MRTSALSLFIPLVSILLSVSFAYPNLEFVQCLESLNAAFDVSKILHTPGTSTYLPILHSSIQNLRFNSSTTPKPQIIITPLSESHVQSTIICSKKHGMQTRVRSGGHDYEGDSYISSTPFVLIDLVNFRKVDVNIKETTAWVQAGAILGEVYHSIAKQSKVHAFPAGVCPTIGVGGIISGGGQGTIMRKFGLAADNVIDAVIVNAEGQILDRKSMGEDLFWAIRGGGGASFGVILSWKIKLVEVPPVVTVFTVDRTLEQGATKLVHRWQEIADKFHEDLFVRILITSGNNTKGGKTVQAAFNSLFLGTTKDLLPLIQKSFPELGLKASDCSEMSWIETIGYFSSGLPKGAPIDALLNRARAKDFFKAKSDFVKTPIPEVGLEGLWKLYSQDNTGVIILDPYGAKMGSISITDTPFPHRGGTLYNIQYIINWSNHTASKVNIDWISDVYNYMTPYVSKSPRSSYLNYKDFDLGRNDVSGSYKNAISWGTKYFGPNFQRLAKVKATVDPHNFFRNKDANLVRFTSGFLSSRDKRGWLLNPVNAAHDAGISGGAVSCASTHVGQIRPGGMRGNHRHYTCNETFVIWGAETKFRLENPKVAKGYAEVLIGAEEVAVVASPSGSAHALLNVDPVRTTFFLGCQDSVVTYNTSSTDFNVWKDL</sequence>
<keyword evidence="6" id="KW-1015">Disulfide bond</keyword>
<dbReference type="InterPro" id="IPR011051">
    <property type="entry name" value="RmlC_Cupin_sf"/>
</dbReference>
<gene>
    <name evidence="10" type="ORF">FRX31_004933</name>
</gene>
<dbReference type="FunFam" id="3.30.43.10:FF:000004">
    <property type="entry name" value="Berberine bridge enzyme-like 15"/>
    <property type="match status" value="1"/>
</dbReference>
<name>A0A7J6X6U8_THATH</name>
<dbReference type="InterPro" id="IPR012951">
    <property type="entry name" value="BBE"/>
</dbReference>
<dbReference type="InterPro" id="IPR016166">
    <property type="entry name" value="FAD-bd_PCMH"/>
</dbReference>